<protein>
    <submittedName>
        <fullName evidence="1">Uncharacterized protein</fullName>
    </submittedName>
</protein>
<evidence type="ECO:0000313" key="2">
    <source>
        <dbReference type="Proteomes" id="UP000003019"/>
    </source>
</evidence>
<comment type="caution">
    <text evidence="1">The sequence shown here is derived from an EMBL/GenBank/DDBJ whole genome shotgun (WGS) entry which is preliminary data.</text>
</comment>
<dbReference type="Proteomes" id="UP000003019">
    <property type="component" value="Unassembled WGS sequence"/>
</dbReference>
<dbReference type="EMBL" id="AGAY01000039">
    <property type="protein sequence ID" value="EGY52737.1"/>
    <property type="molecule type" value="Genomic_DNA"/>
</dbReference>
<evidence type="ECO:0000313" key="1">
    <source>
        <dbReference type="EMBL" id="EGY52737.1"/>
    </source>
</evidence>
<dbReference type="HOGENOM" id="CLU_3236527_0_0_4"/>
<reference evidence="1 2" key="1">
    <citation type="submission" date="2011-05" db="EMBL/GenBank/DDBJ databases">
        <authorList>
            <person name="Muzny D."/>
            <person name="Qin X."/>
            <person name="Deng J."/>
            <person name="Jiang H."/>
            <person name="Liu Y."/>
            <person name="Qu J."/>
            <person name="Song X.-Z."/>
            <person name="Zhang L."/>
            <person name="Thornton R."/>
            <person name="Coyle M."/>
            <person name="Francisco L."/>
            <person name="Jackson L."/>
            <person name="Javaid M."/>
            <person name="Korchina V."/>
            <person name="Kovar C."/>
            <person name="Mata R."/>
            <person name="Mathew T."/>
            <person name="Ngo R."/>
            <person name="Nguyen L."/>
            <person name="Nguyen N."/>
            <person name="Okwuonu G."/>
            <person name="Ongeri F."/>
            <person name="Pham C."/>
            <person name="Simmons D."/>
            <person name="Wilczek-Boney K."/>
            <person name="Hale W."/>
            <person name="Jakkamsetti A."/>
            <person name="Pham P."/>
            <person name="Ruth R."/>
            <person name="San Lucas F."/>
            <person name="Warren J."/>
            <person name="Zhang J."/>
            <person name="Zhao Z."/>
            <person name="Zhou C."/>
            <person name="Zhu D."/>
            <person name="Lee S."/>
            <person name="Bess C."/>
            <person name="Blankenburg K."/>
            <person name="Forbes L."/>
            <person name="Fu Q."/>
            <person name="Gubbala S."/>
            <person name="Hirani K."/>
            <person name="Jayaseelan J.C."/>
            <person name="Lara F."/>
            <person name="Munidasa M."/>
            <person name="Palculict T."/>
            <person name="Patil S."/>
            <person name="Pu L.-L."/>
            <person name="Saada N."/>
            <person name="Tang L."/>
            <person name="Weissenberger G."/>
            <person name="Zhu Y."/>
            <person name="Hemphill L."/>
            <person name="Shang Y."/>
            <person name="Youmans B."/>
            <person name="Ayvaz T."/>
            <person name="Ross M."/>
            <person name="Santibanez J."/>
            <person name="Aqrawi P."/>
            <person name="Gross S."/>
            <person name="Joshi V."/>
            <person name="Fowler G."/>
            <person name="Nazareth L."/>
            <person name="Reid J."/>
            <person name="Worley K."/>
            <person name="Petrosino J."/>
            <person name="Highlander S."/>
            <person name="Gibbs R."/>
        </authorList>
    </citation>
    <scope>NUCLEOTIDE SEQUENCE [LARGE SCALE GENOMIC DNA]</scope>
    <source>
        <strain evidence="1 2">871</strain>
    </source>
</reference>
<proteinExistence type="predicted"/>
<dbReference type="AlphaFoldDB" id="G4CHF3"/>
<keyword evidence="2" id="KW-1185">Reference proteome</keyword>
<gene>
    <name evidence="1" type="ORF">HMPREF9371_1042</name>
</gene>
<accession>G4CHF3</accession>
<organism evidence="1 2">
    <name type="scientific">Neisseria shayeganii 871</name>
    <dbReference type="NCBI Taxonomy" id="1032488"/>
    <lineage>
        <taxon>Bacteria</taxon>
        <taxon>Pseudomonadati</taxon>
        <taxon>Pseudomonadota</taxon>
        <taxon>Betaproteobacteria</taxon>
        <taxon>Neisseriales</taxon>
        <taxon>Neisseriaceae</taxon>
        <taxon>Neisseria</taxon>
    </lineage>
</organism>
<dbReference type="PATRIC" id="fig|1032488.3.peg.978"/>
<sequence length="43" mass="4734">MVSAGGQGIQVACRRLGRFMFRLPENRAGNLRPPCVYSPEGQL</sequence>
<name>G4CHF3_9NEIS</name>